<comment type="subcellular location">
    <subcellularLocation>
        <location evidence="1">Cell membrane</location>
        <topology evidence="1">Multi-pass membrane protein</topology>
    </subcellularLocation>
</comment>
<dbReference type="GO" id="GO:0009306">
    <property type="term" value="P:protein secretion"/>
    <property type="evidence" value="ECO:0007669"/>
    <property type="project" value="InterPro"/>
</dbReference>
<dbReference type="OrthoDB" id="9807950at2"/>
<feature type="transmembrane region" description="Helical" evidence="13">
    <location>
        <begin position="91"/>
        <end position="120"/>
    </location>
</feature>
<reference evidence="15 16" key="1">
    <citation type="journal article" date="2009" name="Environ. Microbiol.">
        <title>Genome sequence of Desulfobacterium autotrophicum HRM2, a marine sulfate reducer oxidizing organic carbon completely to carbon dioxide.</title>
        <authorList>
            <person name="Strittmatter A.W."/>
            <person name="Liesegang H."/>
            <person name="Rabus R."/>
            <person name="Decker I."/>
            <person name="Amann J."/>
            <person name="Andres S."/>
            <person name="Henne A."/>
            <person name="Fricke W.F."/>
            <person name="Martinez-Arias R."/>
            <person name="Bartels D."/>
            <person name="Goesmann A."/>
            <person name="Krause L."/>
            <person name="Puehler A."/>
            <person name="Klenk H.P."/>
            <person name="Richter M."/>
            <person name="Schuler M."/>
            <person name="Gloeckner F.O."/>
            <person name="Meyerdierks A."/>
            <person name="Gottschalk G."/>
            <person name="Amann R."/>
        </authorList>
    </citation>
    <scope>NUCLEOTIDE SEQUENCE [LARGE SCALE GENOMIC DNA]</scope>
    <source>
        <strain evidence="16">ATCC 43914 / DSM 3382 / HRM2</strain>
    </source>
</reference>
<dbReference type="STRING" id="177437.HRM2_37130"/>
<keyword evidence="7 13" id="KW-1005">Bacterial flagellum biogenesis</keyword>
<feature type="transmembrane region" description="Helical" evidence="13">
    <location>
        <begin position="195"/>
        <end position="213"/>
    </location>
</feature>
<evidence type="ECO:0000256" key="13">
    <source>
        <dbReference type="RuleBase" id="RU364091"/>
    </source>
</evidence>
<dbReference type="InterPro" id="IPR006135">
    <property type="entry name" value="T3SS_substrate_exporter"/>
</dbReference>
<evidence type="ECO:0000256" key="5">
    <source>
        <dbReference type="ARBA" id="ARBA00022475"/>
    </source>
</evidence>
<feature type="region of interest" description="Disordered" evidence="14">
    <location>
        <begin position="1"/>
        <end position="23"/>
    </location>
</feature>
<dbReference type="InterPro" id="IPR006136">
    <property type="entry name" value="FlhB"/>
</dbReference>
<organism evidence="15 16">
    <name type="scientific">Desulforapulum autotrophicum (strain ATCC 43914 / DSM 3382 / VKM B-1955 / HRM2)</name>
    <name type="common">Desulfobacterium autotrophicum</name>
    <dbReference type="NCBI Taxonomy" id="177437"/>
    <lineage>
        <taxon>Bacteria</taxon>
        <taxon>Pseudomonadati</taxon>
        <taxon>Thermodesulfobacteriota</taxon>
        <taxon>Desulfobacteria</taxon>
        <taxon>Desulfobacterales</taxon>
        <taxon>Desulfobacteraceae</taxon>
        <taxon>Desulforapulum</taxon>
    </lineage>
</organism>
<keyword evidence="4 13" id="KW-0813">Transport</keyword>
<evidence type="ECO:0000313" key="16">
    <source>
        <dbReference type="Proteomes" id="UP000000442"/>
    </source>
</evidence>
<dbReference type="KEGG" id="dat:HRM2_37130"/>
<dbReference type="Pfam" id="PF01312">
    <property type="entry name" value="Bac_export_2"/>
    <property type="match status" value="1"/>
</dbReference>
<dbReference type="InterPro" id="IPR029025">
    <property type="entry name" value="T3SS_substrate_exporter_C"/>
</dbReference>
<evidence type="ECO:0000256" key="9">
    <source>
        <dbReference type="ARBA" id="ARBA00022989"/>
    </source>
</evidence>
<dbReference type="PRINTS" id="PR00950">
    <property type="entry name" value="TYPE3IMSPROT"/>
</dbReference>
<dbReference type="Proteomes" id="UP000000442">
    <property type="component" value="Chromosome"/>
</dbReference>
<sequence length="357" mass="39258">MAEDPGGGGEKTEGASSKKLEKAREEGQVAKSTEVPSVVVLLAGVLALNAFAFFIYQRLILVLQDGLSFTGIPLSNDVAVVHLLFVATQRLFIILGPLLLAVFVAALVSNIFQVGFVLSWKAVAPKFSRIDPIKGFAQKFSSRALMEFLKSILKIAIIFGVTYMVVKSEVENIIRLYDHGVAAILLYVLKVSLEIFIKVILVMAVLAAIDFAFQRWKFMEDQKMTKQEVKDEHKQAEGDPQVKARIRQLQATAARKRMMSDVPEADVVVTNPTRLAIAIRYDGMTMNAPTIVAKGAGAVAANIRRIAEESNVPLVENKALARNLYKIVEVGQEVPTEEFQAVAELLAQVYKLKGRTL</sequence>
<feature type="compositionally biased region" description="Basic and acidic residues" evidence="14">
    <location>
        <begin position="10"/>
        <end position="23"/>
    </location>
</feature>
<evidence type="ECO:0000256" key="6">
    <source>
        <dbReference type="ARBA" id="ARBA00022692"/>
    </source>
</evidence>
<comment type="function">
    <text evidence="12 13">Required for formation of the rod structure in the basal body of the flagellar apparatus. Together with FliI and FliH, may constitute the export apparatus of flagellin.</text>
</comment>
<evidence type="ECO:0000256" key="10">
    <source>
        <dbReference type="ARBA" id="ARBA00023136"/>
    </source>
</evidence>
<dbReference type="GO" id="GO:0005886">
    <property type="term" value="C:plasma membrane"/>
    <property type="evidence" value="ECO:0007669"/>
    <property type="project" value="UniProtKB-SubCell"/>
</dbReference>
<dbReference type="Gene3D" id="3.40.1690.10">
    <property type="entry name" value="secretion proteins EscU"/>
    <property type="match status" value="1"/>
</dbReference>
<dbReference type="Gene3D" id="6.10.250.2080">
    <property type="match status" value="1"/>
</dbReference>
<evidence type="ECO:0000256" key="7">
    <source>
        <dbReference type="ARBA" id="ARBA00022795"/>
    </source>
</evidence>
<evidence type="ECO:0000256" key="3">
    <source>
        <dbReference type="ARBA" id="ARBA00021622"/>
    </source>
</evidence>
<keyword evidence="6 13" id="KW-0812">Transmembrane</keyword>
<dbReference type="GO" id="GO:0044780">
    <property type="term" value="P:bacterial-type flagellum assembly"/>
    <property type="evidence" value="ECO:0007669"/>
    <property type="project" value="InterPro"/>
</dbReference>
<gene>
    <name evidence="15" type="primary">flhB2</name>
    <name evidence="13" type="synonym">flhB</name>
    <name evidence="15" type="ordered locus">HRM2_37130</name>
</gene>
<evidence type="ECO:0000256" key="1">
    <source>
        <dbReference type="ARBA" id="ARBA00004651"/>
    </source>
</evidence>
<keyword evidence="5 13" id="KW-1003">Cell membrane</keyword>
<evidence type="ECO:0000256" key="14">
    <source>
        <dbReference type="SAM" id="MobiDB-lite"/>
    </source>
</evidence>
<comment type="similarity">
    <text evidence="2 13">Belongs to the type III secretion exporter family.</text>
</comment>
<feature type="transmembrane region" description="Helical" evidence="13">
    <location>
        <begin position="35"/>
        <end position="55"/>
    </location>
</feature>
<protein>
    <recommendedName>
        <fullName evidence="3 13">Flagellar biosynthetic protein FlhB</fullName>
    </recommendedName>
</protein>
<evidence type="ECO:0000256" key="4">
    <source>
        <dbReference type="ARBA" id="ARBA00022448"/>
    </source>
</evidence>
<dbReference type="RefSeq" id="WP_015905517.1">
    <property type="nucleotide sequence ID" value="NC_012108.1"/>
</dbReference>
<keyword evidence="8 13" id="KW-0653">Protein transport</keyword>
<keyword evidence="9 13" id="KW-1133">Transmembrane helix</keyword>
<proteinExistence type="inferred from homology"/>
<dbReference type="HOGENOM" id="CLU_041013_1_2_7"/>
<dbReference type="EMBL" id="CP001087">
    <property type="protein sequence ID" value="ACN16771.1"/>
    <property type="molecule type" value="Genomic_DNA"/>
</dbReference>
<accession>C0QA53</accession>
<evidence type="ECO:0000256" key="8">
    <source>
        <dbReference type="ARBA" id="ARBA00022927"/>
    </source>
</evidence>
<feature type="transmembrane region" description="Helical" evidence="13">
    <location>
        <begin position="148"/>
        <end position="166"/>
    </location>
</feature>
<dbReference type="SUPFAM" id="SSF160544">
    <property type="entry name" value="EscU C-terminal domain-like"/>
    <property type="match status" value="1"/>
</dbReference>
<evidence type="ECO:0000256" key="11">
    <source>
        <dbReference type="ARBA" id="ARBA00023225"/>
    </source>
</evidence>
<dbReference type="PANTHER" id="PTHR30531">
    <property type="entry name" value="FLAGELLAR BIOSYNTHETIC PROTEIN FLHB"/>
    <property type="match status" value="1"/>
</dbReference>
<keyword evidence="11 13" id="KW-1006">Bacterial flagellum protein export</keyword>
<evidence type="ECO:0000313" key="15">
    <source>
        <dbReference type="EMBL" id="ACN16771.1"/>
    </source>
</evidence>
<evidence type="ECO:0000256" key="12">
    <source>
        <dbReference type="ARBA" id="ARBA00025078"/>
    </source>
</evidence>
<keyword evidence="16" id="KW-1185">Reference proteome</keyword>
<evidence type="ECO:0000256" key="2">
    <source>
        <dbReference type="ARBA" id="ARBA00010690"/>
    </source>
</evidence>
<dbReference type="NCBIfam" id="TIGR00328">
    <property type="entry name" value="flhB"/>
    <property type="match status" value="1"/>
</dbReference>
<dbReference type="PANTHER" id="PTHR30531:SF12">
    <property type="entry name" value="FLAGELLAR BIOSYNTHETIC PROTEIN FLHB"/>
    <property type="match status" value="1"/>
</dbReference>
<dbReference type="MEROPS" id="N06.A01"/>
<dbReference type="eggNOG" id="COG1377">
    <property type="taxonomic scope" value="Bacteria"/>
</dbReference>
<name>C0QA53_DESAH</name>
<keyword evidence="10 13" id="KW-0472">Membrane</keyword>
<dbReference type="AlphaFoldDB" id="C0QA53"/>